<keyword evidence="2" id="KW-0808">Transferase</keyword>
<keyword evidence="2" id="KW-0012">Acyltransferase</keyword>
<dbReference type="SUPFAM" id="SSF55729">
    <property type="entry name" value="Acyl-CoA N-acyltransferases (Nat)"/>
    <property type="match status" value="1"/>
</dbReference>
<evidence type="ECO:0000259" key="1">
    <source>
        <dbReference type="PROSITE" id="PS51186"/>
    </source>
</evidence>
<dbReference type="PROSITE" id="PS51186">
    <property type="entry name" value="GNAT"/>
    <property type="match status" value="1"/>
</dbReference>
<dbReference type="CDD" id="cd04301">
    <property type="entry name" value="NAT_SF"/>
    <property type="match status" value="1"/>
</dbReference>
<dbReference type="Pfam" id="PF13673">
    <property type="entry name" value="Acetyltransf_10"/>
    <property type="match status" value="1"/>
</dbReference>
<dbReference type="PANTHER" id="PTHR43451">
    <property type="entry name" value="ACETYLTRANSFERASE (GNAT) FAMILY PROTEIN"/>
    <property type="match status" value="1"/>
</dbReference>
<reference evidence="2" key="1">
    <citation type="submission" date="2024-06" db="EMBL/GenBank/DDBJ databases">
        <title>Sequencing and assembly of the genome of Dyadobacter sp. strain 676, a symbiont of Cyamopsis tetragonoloba.</title>
        <authorList>
            <person name="Guro P."/>
            <person name="Sazanova A."/>
            <person name="Kuznetsova I."/>
            <person name="Belimov A."/>
            <person name="Safronova V."/>
        </authorList>
    </citation>
    <scope>NUCLEOTIDE SEQUENCE</scope>
    <source>
        <strain evidence="2">676</strain>
    </source>
</reference>
<dbReference type="InterPro" id="IPR016181">
    <property type="entry name" value="Acyl_CoA_acyltransferase"/>
</dbReference>
<proteinExistence type="predicted"/>
<dbReference type="EMBL" id="CP159289">
    <property type="protein sequence ID" value="XCH28021.1"/>
    <property type="molecule type" value="Genomic_DNA"/>
</dbReference>
<feature type="domain" description="N-acetyltransferase" evidence="1">
    <location>
        <begin position="1"/>
        <end position="88"/>
    </location>
</feature>
<dbReference type="RefSeq" id="WP_353723251.1">
    <property type="nucleotide sequence ID" value="NZ_CP159289.1"/>
</dbReference>
<accession>A0AAU8FVI1</accession>
<dbReference type="InterPro" id="IPR000182">
    <property type="entry name" value="GNAT_dom"/>
</dbReference>
<dbReference type="PANTHER" id="PTHR43451:SF1">
    <property type="entry name" value="ACETYLTRANSFERASE"/>
    <property type="match status" value="1"/>
</dbReference>
<protein>
    <submittedName>
        <fullName evidence="2">GNAT family N-acetyltransferase</fullName>
        <ecNumber evidence="2">2.3.1.-</ecNumber>
    </submittedName>
</protein>
<dbReference type="Gene3D" id="3.40.630.30">
    <property type="match status" value="1"/>
</dbReference>
<sequence>MAGFASLKGTDYIDFMYTHKDHLRKGVAQLMMAQLQEKAIQMGARCLTADVSKTARPFFEKLGFVILHENHNLIRGVWITNYKMRKEL</sequence>
<dbReference type="EC" id="2.3.1.-" evidence="2"/>
<dbReference type="AlphaFoldDB" id="A0AAU8FVI1"/>
<evidence type="ECO:0000313" key="2">
    <source>
        <dbReference type="EMBL" id="XCH28021.1"/>
    </source>
</evidence>
<organism evidence="2">
    <name type="scientific">Dyadobacter sp. 676</name>
    <dbReference type="NCBI Taxonomy" id="3088362"/>
    <lineage>
        <taxon>Bacteria</taxon>
        <taxon>Pseudomonadati</taxon>
        <taxon>Bacteroidota</taxon>
        <taxon>Cytophagia</taxon>
        <taxon>Cytophagales</taxon>
        <taxon>Spirosomataceae</taxon>
        <taxon>Dyadobacter</taxon>
    </lineage>
</organism>
<gene>
    <name evidence="2" type="ORF">ABV298_24870</name>
</gene>
<dbReference type="InterPro" id="IPR052564">
    <property type="entry name" value="N-acetyltrans/Recomb-assoc"/>
</dbReference>
<dbReference type="GO" id="GO:0016747">
    <property type="term" value="F:acyltransferase activity, transferring groups other than amino-acyl groups"/>
    <property type="evidence" value="ECO:0007669"/>
    <property type="project" value="InterPro"/>
</dbReference>
<name>A0AAU8FVI1_9BACT</name>